<dbReference type="Proteomes" id="UP000055024">
    <property type="component" value="Unassembled WGS sequence"/>
</dbReference>
<name>A0A0V1HQ34_9BILA</name>
<dbReference type="OrthoDB" id="5940999at2759"/>
<keyword evidence="1" id="KW-0472">Membrane</keyword>
<sequence>MEPFLDEERLLRVSERLEGVNFRDKACVTQHSPSYKTELKSDEIIGPDISIKTKFIILFNLLYLGYTIVCTVDEILHLRLRQLCLQIIMRTSHRTCLPEFSCKFLIVALTFVYFAAISHH</sequence>
<keyword evidence="1" id="KW-0812">Transmembrane</keyword>
<proteinExistence type="predicted"/>
<feature type="transmembrane region" description="Helical" evidence="1">
    <location>
        <begin position="97"/>
        <end position="117"/>
    </location>
</feature>
<feature type="transmembrane region" description="Helical" evidence="1">
    <location>
        <begin position="55"/>
        <end position="76"/>
    </location>
</feature>
<protein>
    <submittedName>
        <fullName evidence="2">Uncharacterized protein</fullName>
    </submittedName>
</protein>
<keyword evidence="3" id="KW-1185">Reference proteome</keyword>
<evidence type="ECO:0000313" key="3">
    <source>
        <dbReference type="Proteomes" id="UP000055024"/>
    </source>
</evidence>
<dbReference type="EMBL" id="JYDP01000041">
    <property type="protein sequence ID" value="KRZ12368.1"/>
    <property type="molecule type" value="Genomic_DNA"/>
</dbReference>
<keyword evidence="1" id="KW-1133">Transmembrane helix</keyword>
<reference evidence="2 3" key="1">
    <citation type="submission" date="2015-01" db="EMBL/GenBank/DDBJ databases">
        <title>Evolution of Trichinella species and genotypes.</title>
        <authorList>
            <person name="Korhonen P.K."/>
            <person name="Edoardo P."/>
            <person name="Giuseppe L.R."/>
            <person name="Gasser R.B."/>
        </authorList>
    </citation>
    <scope>NUCLEOTIDE SEQUENCE [LARGE SCALE GENOMIC DNA]</scope>
    <source>
        <strain evidence="2">ISS1029</strain>
    </source>
</reference>
<evidence type="ECO:0000256" key="1">
    <source>
        <dbReference type="SAM" id="Phobius"/>
    </source>
</evidence>
<evidence type="ECO:0000313" key="2">
    <source>
        <dbReference type="EMBL" id="KRZ12368.1"/>
    </source>
</evidence>
<comment type="caution">
    <text evidence="2">The sequence shown here is derived from an EMBL/GenBank/DDBJ whole genome shotgun (WGS) entry which is preliminary data.</text>
</comment>
<gene>
    <name evidence="2" type="ORF">T11_18496</name>
</gene>
<dbReference type="AlphaFoldDB" id="A0A0V1HQ34"/>
<accession>A0A0V1HQ34</accession>
<organism evidence="2 3">
    <name type="scientific">Trichinella zimbabwensis</name>
    <dbReference type="NCBI Taxonomy" id="268475"/>
    <lineage>
        <taxon>Eukaryota</taxon>
        <taxon>Metazoa</taxon>
        <taxon>Ecdysozoa</taxon>
        <taxon>Nematoda</taxon>
        <taxon>Enoplea</taxon>
        <taxon>Dorylaimia</taxon>
        <taxon>Trichinellida</taxon>
        <taxon>Trichinellidae</taxon>
        <taxon>Trichinella</taxon>
    </lineage>
</organism>